<evidence type="ECO:0000313" key="2">
    <source>
        <dbReference type="Proteomes" id="UP000507470"/>
    </source>
</evidence>
<accession>A0A6J8AFW8</accession>
<gene>
    <name evidence="1" type="ORF">MCOR_6758</name>
</gene>
<dbReference type="OrthoDB" id="10072093at2759"/>
<keyword evidence="2" id="KW-1185">Reference proteome</keyword>
<dbReference type="Proteomes" id="UP000507470">
    <property type="component" value="Unassembled WGS sequence"/>
</dbReference>
<proteinExistence type="predicted"/>
<organism evidence="1 2">
    <name type="scientific">Mytilus coruscus</name>
    <name type="common">Sea mussel</name>
    <dbReference type="NCBI Taxonomy" id="42192"/>
    <lineage>
        <taxon>Eukaryota</taxon>
        <taxon>Metazoa</taxon>
        <taxon>Spiralia</taxon>
        <taxon>Lophotrochozoa</taxon>
        <taxon>Mollusca</taxon>
        <taxon>Bivalvia</taxon>
        <taxon>Autobranchia</taxon>
        <taxon>Pteriomorphia</taxon>
        <taxon>Mytilida</taxon>
        <taxon>Mytiloidea</taxon>
        <taxon>Mytilidae</taxon>
        <taxon>Mytilinae</taxon>
        <taxon>Mytilus</taxon>
    </lineage>
</organism>
<evidence type="ECO:0000313" key="1">
    <source>
        <dbReference type="EMBL" id="CAC5366469.1"/>
    </source>
</evidence>
<protein>
    <submittedName>
        <fullName evidence="1">Uncharacterized protein</fullName>
    </submittedName>
</protein>
<dbReference type="EMBL" id="CACVKT020001259">
    <property type="protein sequence ID" value="CAC5366469.1"/>
    <property type="molecule type" value="Genomic_DNA"/>
</dbReference>
<name>A0A6J8AFW8_MYTCO</name>
<reference evidence="1 2" key="1">
    <citation type="submission" date="2020-06" db="EMBL/GenBank/DDBJ databases">
        <authorList>
            <person name="Li R."/>
            <person name="Bekaert M."/>
        </authorList>
    </citation>
    <scope>NUCLEOTIDE SEQUENCE [LARGE SCALE GENOMIC DNA]</scope>
    <source>
        <strain evidence="2">wild</strain>
    </source>
</reference>
<sequence>MQAFRLKFLRKYLDPNCQSIWKSALDYFITKIENMDLTQNIVFTYLNSKHLKHLPLHYQEMFNAYYRIKSKLKFEIEIQHVYDNPIFCNPNIKLNDKMLLFEKFIHTGLIQIKDICYEVIPGFFTSGSIVEIIQQNFPDEKPHEIKAAYDKILRCIPETWKILLKSINPLNTESIPKLRICLENDREVPFLGAVTKLFYKLLLSEMFETPTAEKHWAEKYPSINFTKLYSVTNQNGLPPDCHCLNYRMVRVRVQAGERVFPKVNEGAVGTARLAGFTKEEINFTKKGMIALNILADVLYDLLKPDKPNLRPRNDCDITYLYSEHRKLNKHIPSNSWGGTWLRIQTTDIAIGDDIERIRLTRNELQHSQIFNLEDKRFNELSNILSDLLKRFDHHNTPTRLYTDKLNDILAKNISAEEVKSIENEISGKYTLLKVF</sequence>
<dbReference type="AlphaFoldDB" id="A0A6J8AFW8"/>